<name>A0A8T2XGX2_POPDE</name>
<dbReference type="EMBL" id="JACEGQ020000013">
    <property type="protein sequence ID" value="KAH8491623.1"/>
    <property type="molecule type" value="Genomic_DNA"/>
</dbReference>
<protein>
    <submittedName>
        <fullName evidence="2">Uncharacterized protein</fullName>
    </submittedName>
</protein>
<feature type="compositionally biased region" description="Polar residues" evidence="1">
    <location>
        <begin position="132"/>
        <end position="162"/>
    </location>
</feature>
<dbReference type="AlphaFoldDB" id="A0A8T2XGX2"/>
<gene>
    <name evidence="2" type="ORF">H0E87_023665</name>
</gene>
<evidence type="ECO:0000313" key="2">
    <source>
        <dbReference type="EMBL" id="KAH8491623.1"/>
    </source>
</evidence>
<proteinExistence type="predicted"/>
<keyword evidence="3" id="KW-1185">Reference proteome</keyword>
<dbReference type="Proteomes" id="UP000807159">
    <property type="component" value="Chromosome 13"/>
</dbReference>
<organism evidence="2 3">
    <name type="scientific">Populus deltoides</name>
    <name type="common">Eastern poplar</name>
    <name type="synonym">Eastern cottonwood</name>
    <dbReference type="NCBI Taxonomy" id="3696"/>
    <lineage>
        <taxon>Eukaryota</taxon>
        <taxon>Viridiplantae</taxon>
        <taxon>Streptophyta</taxon>
        <taxon>Embryophyta</taxon>
        <taxon>Tracheophyta</taxon>
        <taxon>Spermatophyta</taxon>
        <taxon>Magnoliopsida</taxon>
        <taxon>eudicotyledons</taxon>
        <taxon>Gunneridae</taxon>
        <taxon>Pentapetalae</taxon>
        <taxon>rosids</taxon>
        <taxon>fabids</taxon>
        <taxon>Malpighiales</taxon>
        <taxon>Salicaceae</taxon>
        <taxon>Saliceae</taxon>
        <taxon>Populus</taxon>
    </lineage>
</organism>
<sequence length="230" mass="26105">MYNPHCFAWYHGFKQRLLGTHVFSSYYIDSSSLYHASLSLTRQGSGATFHVLKVNNLISSDIDPSYIAWWDKKMFPQFINIYIRVLSQSENSNFSLNLSEKTRSISRDKEKASTKVVLPPPSFQKHGRPKLQHQSFTKQTWKNSSSLQASIQHKTSSENKGSNPLPPPYSPREVDNSSNKTPIIDLDNIPPQISSHSKHDTGDKDFKLLSPLFSPKEMVGFSTVVLAFEL</sequence>
<feature type="compositionally biased region" description="Basic and acidic residues" evidence="1">
    <location>
        <begin position="100"/>
        <end position="113"/>
    </location>
</feature>
<reference evidence="2" key="1">
    <citation type="journal article" date="2021" name="J. Hered.">
        <title>Genome Assembly of Salicaceae Populus deltoides (Eastern Cottonwood) I-69 Based on Nanopore Sequencing and Hi-C Technologies.</title>
        <authorList>
            <person name="Bai S."/>
            <person name="Wu H."/>
            <person name="Zhang J."/>
            <person name="Pan Z."/>
            <person name="Zhao W."/>
            <person name="Li Z."/>
            <person name="Tong C."/>
        </authorList>
    </citation>
    <scope>NUCLEOTIDE SEQUENCE</scope>
    <source>
        <tissue evidence="2">Leaf</tissue>
    </source>
</reference>
<feature type="region of interest" description="Disordered" evidence="1">
    <location>
        <begin position="99"/>
        <end position="201"/>
    </location>
</feature>
<comment type="caution">
    <text evidence="2">The sequence shown here is derived from an EMBL/GenBank/DDBJ whole genome shotgun (WGS) entry which is preliminary data.</text>
</comment>
<evidence type="ECO:0000256" key="1">
    <source>
        <dbReference type="SAM" id="MobiDB-lite"/>
    </source>
</evidence>
<evidence type="ECO:0000313" key="3">
    <source>
        <dbReference type="Proteomes" id="UP000807159"/>
    </source>
</evidence>
<accession>A0A8T2XGX2</accession>